<keyword evidence="2" id="KW-1185">Reference proteome</keyword>
<reference evidence="1" key="1">
    <citation type="submission" date="2023-10" db="EMBL/GenBank/DDBJ databases">
        <title>Genome assembly of Pristionchus species.</title>
        <authorList>
            <person name="Yoshida K."/>
            <person name="Sommer R.J."/>
        </authorList>
    </citation>
    <scope>NUCLEOTIDE SEQUENCE</scope>
    <source>
        <strain evidence="1">RS5133</strain>
    </source>
</reference>
<evidence type="ECO:0000313" key="2">
    <source>
        <dbReference type="Proteomes" id="UP001432322"/>
    </source>
</evidence>
<feature type="non-terminal residue" evidence="1">
    <location>
        <position position="99"/>
    </location>
</feature>
<dbReference type="AlphaFoldDB" id="A0AAV5V030"/>
<accession>A0AAV5V030</accession>
<protein>
    <submittedName>
        <fullName evidence="1">Uncharacterized protein</fullName>
    </submittedName>
</protein>
<proteinExistence type="predicted"/>
<feature type="non-terminal residue" evidence="1">
    <location>
        <position position="1"/>
    </location>
</feature>
<sequence length="99" mass="11250">LRSFDNGAGVYSSLCGTVELSSTTKEHDALIERVKKFAMDYYVRHGREICLKLIPLHIARADPFVAVINMVQAVYMMWPVNDVTTFDDVPRDIFIIKSV</sequence>
<organism evidence="1 2">
    <name type="scientific">Pristionchus fissidentatus</name>
    <dbReference type="NCBI Taxonomy" id="1538716"/>
    <lineage>
        <taxon>Eukaryota</taxon>
        <taxon>Metazoa</taxon>
        <taxon>Ecdysozoa</taxon>
        <taxon>Nematoda</taxon>
        <taxon>Chromadorea</taxon>
        <taxon>Rhabditida</taxon>
        <taxon>Rhabditina</taxon>
        <taxon>Diplogasteromorpha</taxon>
        <taxon>Diplogasteroidea</taxon>
        <taxon>Neodiplogasteridae</taxon>
        <taxon>Pristionchus</taxon>
    </lineage>
</organism>
<evidence type="ECO:0000313" key="1">
    <source>
        <dbReference type="EMBL" id="GMT12739.1"/>
    </source>
</evidence>
<dbReference type="Proteomes" id="UP001432322">
    <property type="component" value="Unassembled WGS sequence"/>
</dbReference>
<gene>
    <name evidence="1" type="ORF">PFISCL1PPCAC_4036</name>
</gene>
<comment type="caution">
    <text evidence="1">The sequence shown here is derived from an EMBL/GenBank/DDBJ whole genome shotgun (WGS) entry which is preliminary data.</text>
</comment>
<name>A0AAV5V030_9BILA</name>
<dbReference type="EMBL" id="BTSY01000002">
    <property type="protein sequence ID" value="GMT12739.1"/>
    <property type="molecule type" value="Genomic_DNA"/>
</dbReference>